<evidence type="ECO:0000313" key="1">
    <source>
        <dbReference type="EMBL" id="KAL2716687.1"/>
    </source>
</evidence>
<sequence>MCTINYSLLRNIVTLLKFTNNNRNNIVSYIIKEVLSVTMGLKSQAFNRNIRNDYYWTPKATILESWIRHFVVVSCEMVDTMMFCFI</sequence>
<name>A0ABD2A7T0_VESSQ</name>
<proteinExistence type="predicted"/>
<keyword evidence="2" id="KW-1185">Reference proteome</keyword>
<reference evidence="1 2" key="1">
    <citation type="journal article" date="2024" name="Ann. Entomol. Soc. Am.">
        <title>Genomic analyses of the southern and eastern yellowjacket wasps (Hymenoptera: Vespidae) reveal evolutionary signatures of social life.</title>
        <authorList>
            <person name="Catto M.A."/>
            <person name="Caine P.B."/>
            <person name="Orr S.E."/>
            <person name="Hunt B.G."/>
            <person name="Goodisman M.A.D."/>
        </authorList>
    </citation>
    <scope>NUCLEOTIDE SEQUENCE [LARGE SCALE GENOMIC DNA]</scope>
    <source>
        <strain evidence="1">233</strain>
        <tissue evidence="1">Head and thorax</tissue>
    </source>
</reference>
<accession>A0ABD2A7T0</accession>
<comment type="caution">
    <text evidence="1">The sequence shown here is derived from an EMBL/GenBank/DDBJ whole genome shotgun (WGS) entry which is preliminary data.</text>
</comment>
<protein>
    <submittedName>
        <fullName evidence="1">Uncharacterized protein</fullName>
    </submittedName>
</protein>
<organism evidence="1 2">
    <name type="scientific">Vespula squamosa</name>
    <name type="common">Southern yellow jacket</name>
    <name type="synonym">Wasp</name>
    <dbReference type="NCBI Taxonomy" id="30214"/>
    <lineage>
        <taxon>Eukaryota</taxon>
        <taxon>Metazoa</taxon>
        <taxon>Ecdysozoa</taxon>
        <taxon>Arthropoda</taxon>
        <taxon>Hexapoda</taxon>
        <taxon>Insecta</taxon>
        <taxon>Pterygota</taxon>
        <taxon>Neoptera</taxon>
        <taxon>Endopterygota</taxon>
        <taxon>Hymenoptera</taxon>
        <taxon>Apocrita</taxon>
        <taxon>Aculeata</taxon>
        <taxon>Vespoidea</taxon>
        <taxon>Vespidae</taxon>
        <taxon>Vespinae</taxon>
        <taxon>Vespula</taxon>
    </lineage>
</organism>
<dbReference type="EMBL" id="JAUDFV010000154">
    <property type="protein sequence ID" value="KAL2716687.1"/>
    <property type="molecule type" value="Genomic_DNA"/>
</dbReference>
<gene>
    <name evidence="1" type="ORF">V1478_014363</name>
</gene>
<evidence type="ECO:0000313" key="2">
    <source>
        <dbReference type="Proteomes" id="UP001607302"/>
    </source>
</evidence>
<dbReference type="AlphaFoldDB" id="A0ABD2A7T0"/>
<dbReference type="Proteomes" id="UP001607302">
    <property type="component" value="Unassembled WGS sequence"/>
</dbReference>